<keyword evidence="3" id="KW-0238">DNA-binding</keyword>
<accession>A0A1M6LSZ7</accession>
<dbReference type="EMBL" id="FQZH01000006">
    <property type="protein sequence ID" value="SHJ74206.1"/>
    <property type="molecule type" value="Genomic_DNA"/>
</dbReference>
<evidence type="ECO:0000256" key="3">
    <source>
        <dbReference type="ARBA" id="ARBA00023125"/>
    </source>
</evidence>
<dbReference type="SUPFAM" id="SSF116734">
    <property type="entry name" value="DNA methylase specificity domain"/>
    <property type="match status" value="1"/>
</dbReference>
<sequence>MKSNWKIKTVGEICEFINGKGHEKIIDENGKYIVVNSKFVSSNGKIYKKSNSQLLPLFKNDIVLVMSDVPNGKTLAKCFKIDEDNKYTLNQRVCALRTNDLDLDFFLIQINRNQYFLNFDNGENQTNLRKNDILECPIFIPPIDEQLAIVSKLNQTLGFIEQSNSILEKNLSNLEELKKSILEKAFKGELV</sequence>
<evidence type="ECO:0000313" key="6">
    <source>
        <dbReference type="EMBL" id="SHJ74206.1"/>
    </source>
</evidence>
<keyword evidence="7" id="KW-1185">Reference proteome</keyword>
<dbReference type="InterPro" id="IPR052021">
    <property type="entry name" value="Type-I_RS_S_subunit"/>
</dbReference>
<dbReference type="GO" id="GO:0009307">
    <property type="term" value="P:DNA restriction-modification system"/>
    <property type="evidence" value="ECO:0007669"/>
    <property type="project" value="UniProtKB-KW"/>
</dbReference>
<dbReference type="STRING" id="683124.SAMN05444337_2512"/>
<dbReference type="InterPro" id="IPR000055">
    <property type="entry name" value="Restrct_endonuc_typeI_TRD"/>
</dbReference>
<keyword evidence="4" id="KW-0175">Coiled coil</keyword>
<evidence type="ECO:0000256" key="2">
    <source>
        <dbReference type="ARBA" id="ARBA00022747"/>
    </source>
</evidence>
<protein>
    <submittedName>
        <fullName evidence="6">Type I restriction modification DNA specificity domain-containing protein</fullName>
    </submittedName>
</protein>
<dbReference type="RefSeq" id="WP_072785642.1">
    <property type="nucleotide sequence ID" value="NZ_FQZH01000006.1"/>
</dbReference>
<name>A0A1M6LSZ7_9FLAO</name>
<dbReference type="PANTHER" id="PTHR30408">
    <property type="entry name" value="TYPE-1 RESTRICTION ENZYME ECOKI SPECIFICITY PROTEIN"/>
    <property type="match status" value="1"/>
</dbReference>
<dbReference type="OrthoDB" id="667970at2"/>
<feature type="coiled-coil region" evidence="4">
    <location>
        <begin position="157"/>
        <end position="184"/>
    </location>
</feature>
<evidence type="ECO:0000256" key="1">
    <source>
        <dbReference type="ARBA" id="ARBA00010923"/>
    </source>
</evidence>
<organism evidence="6 7">
    <name type="scientific">Flavobacterium haoranii</name>
    <dbReference type="NCBI Taxonomy" id="683124"/>
    <lineage>
        <taxon>Bacteria</taxon>
        <taxon>Pseudomonadati</taxon>
        <taxon>Bacteroidota</taxon>
        <taxon>Flavobacteriia</taxon>
        <taxon>Flavobacteriales</taxon>
        <taxon>Flavobacteriaceae</taxon>
        <taxon>Flavobacterium</taxon>
    </lineage>
</organism>
<evidence type="ECO:0000256" key="4">
    <source>
        <dbReference type="SAM" id="Coils"/>
    </source>
</evidence>
<gene>
    <name evidence="6" type="ORF">SAMN05444337_2512</name>
</gene>
<dbReference type="InterPro" id="IPR044946">
    <property type="entry name" value="Restrct_endonuc_typeI_TRD_sf"/>
</dbReference>
<proteinExistence type="inferred from homology"/>
<evidence type="ECO:0000259" key="5">
    <source>
        <dbReference type="Pfam" id="PF01420"/>
    </source>
</evidence>
<feature type="domain" description="Type I restriction modification DNA specificity" evidence="5">
    <location>
        <begin position="3"/>
        <end position="162"/>
    </location>
</feature>
<dbReference type="Pfam" id="PF01420">
    <property type="entry name" value="Methylase_S"/>
    <property type="match status" value="1"/>
</dbReference>
<comment type="similarity">
    <text evidence="1">Belongs to the type-I restriction system S methylase family.</text>
</comment>
<reference evidence="6 7" key="1">
    <citation type="submission" date="2016-11" db="EMBL/GenBank/DDBJ databases">
        <authorList>
            <person name="Jaros S."/>
            <person name="Januszkiewicz K."/>
            <person name="Wedrychowicz H."/>
        </authorList>
    </citation>
    <scope>NUCLEOTIDE SEQUENCE [LARGE SCALE GENOMIC DNA]</scope>
    <source>
        <strain evidence="6 7">DSM 22807</strain>
    </source>
</reference>
<dbReference type="GO" id="GO:0003677">
    <property type="term" value="F:DNA binding"/>
    <property type="evidence" value="ECO:0007669"/>
    <property type="project" value="UniProtKB-KW"/>
</dbReference>
<dbReference type="Proteomes" id="UP000184232">
    <property type="component" value="Unassembled WGS sequence"/>
</dbReference>
<dbReference type="PANTHER" id="PTHR30408:SF12">
    <property type="entry name" value="TYPE I RESTRICTION ENZYME MJAVIII SPECIFICITY SUBUNIT"/>
    <property type="match status" value="1"/>
</dbReference>
<keyword evidence="2" id="KW-0680">Restriction system</keyword>
<dbReference type="Gene3D" id="3.90.220.20">
    <property type="entry name" value="DNA methylase specificity domains"/>
    <property type="match status" value="1"/>
</dbReference>
<evidence type="ECO:0000313" key="7">
    <source>
        <dbReference type="Proteomes" id="UP000184232"/>
    </source>
</evidence>
<dbReference type="AlphaFoldDB" id="A0A1M6LSZ7"/>